<dbReference type="Proteomes" id="UP000094070">
    <property type="component" value="Unassembled WGS sequence"/>
</dbReference>
<dbReference type="AlphaFoldDB" id="A0A1E5E3G5"/>
<comment type="caution">
    <text evidence="1">The sequence shown here is derived from an EMBL/GenBank/DDBJ whole genome shotgun (WGS) entry which is preliminary data.</text>
</comment>
<proteinExistence type="predicted"/>
<reference evidence="1 2" key="1">
    <citation type="journal article" date="2012" name="Science">
        <title>Ecological populations of bacteria act as socially cohesive units of antibiotic production and resistance.</title>
        <authorList>
            <person name="Cordero O.X."/>
            <person name="Wildschutte H."/>
            <person name="Kirkup B."/>
            <person name="Proehl S."/>
            <person name="Ngo L."/>
            <person name="Hussain F."/>
            <person name="Le Roux F."/>
            <person name="Mincer T."/>
            <person name="Polz M.F."/>
        </authorList>
    </citation>
    <scope>NUCLEOTIDE SEQUENCE [LARGE SCALE GENOMIC DNA]</scope>
    <source>
        <strain evidence="1 2">1S-45</strain>
    </source>
</reference>
<dbReference type="RefSeq" id="WP_017026095.1">
    <property type="nucleotide sequence ID" value="NZ_AJYK02000045.1"/>
</dbReference>
<evidence type="ECO:0000313" key="2">
    <source>
        <dbReference type="Proteomes" id="UP000094070"/>
    </source>
</evidence>
<evidence type="ECO:0000313" key="1">
    <source>
        <dbReference type="EMBL" id="OEF26829.1"/>
    </source>
</evidence>
<keyword evidence="2" id="KW-1185">Reference proteome</keyword>
<name>A0A1E5E3G5_9VIBR</name>
<accession>A0A1E5E3G5</accession>
<protein>
    <submittedName>
        <fullName evidence="1">Uncharacterized protein</fullName>
    </submittedName>
</protein>
<dbReference type="EMBL" id="AJYK02000045">
    <property type="protein sequence ID" value="OEF26829.1"/>
    <property type="molecule type" value="Genomic_DNA"/>
</dbReference>
<organism evidence="1 2">
    <name type="scientific">Vibrio rumoiensis 1S-45</name>
    <dbReference type="NCBI Taxonomy" id="1188252"/>
    <lineage>
        <taxon>Bacteria</taxon>
        <taxon>Pseudomonadati</taxon>
        <taxon>Pseudomonadota</taxon>
        <taxon>Gammaproteobacteria</taxon>
        <taxon>Vibrionales</taxon>
        <taxon>Vibrionaceae</taxon>
        <taxon>Vibrio</taxon>
    </lineage>
</organism>
<gene>
    <name evidence="1" type="ORF">A1QC_15270</name>
</gene>
<sequence>MMSYIKWLFFCLLAVFYAYNYFSELEYRVVDAKVVRAYCQPTLKSGTLLKLRYESEGQVSGLSLFPLKITCENLLEKIEKNNLFQLKNLKVA</sequence>